<sequence>MALEVPQRTATPPDHPAYGINLTDEAIENIIAKCIPDLAGPLTVEKLHHDKSWNNRIYFISGEPSAPRYVLKLAGRPFVPAKIENEVACLSLLGRFCPNVPTPRVIAWTTDGRSIYRSRPNDDVSAARPTIMIEGPAYGWILMTRLPGEALEPSELASGDRQEIARELAAIILTWRGSIPPSTHCGNLHIRSAARVEESTQVADEPMQAHSTYDVHGILEIDSQYSEPLTSTLGFWKHRLSWALDTLATSRVYAPNREEERVVRLQLFIDSVLPDLLPPFPETGEILPVESFVFTHTDLSPRNILVSGRPPRMTGIVDFEYSGFFPILQEFMGKSVVSLEEDDEGWPVDMHSAILQGFEDHLANGTMTGRACDDREWKLTRTLMEMETHIAPWWLSEHTPDGELESELLKARGTVDRCLSSLEAGLK</sequence>
<evidence type="ECO:0000313" key="2">
    <source>
        <dbReference type="EMBL" id="KAK3051969.1"/>
    </source>
</evidence>
<dbReference type="EMBL" id="JAWDJX010000023">
    <property type="protein sequence ID" value="KAK3051969.1"/>
    <property type="molecule type" value="Genomic_DNA"/>
</dbReference>
<dbReference type="PANTHER" id="PTHR21310">
    <property type="entry name" value="AMINOGLYCOSIDE PHOSPHOTRANSFERASE-RELATED-RELATED"/>
    <property type="match status" value="1"/>
</dbReference>
<reference evidence="2" key="1">
    <citation type="submission" date="2023-04" db="EMBL/GenBank/DDBJ databases">
        <title>Black Yeasts Isolated from many extreme environments.</title>
        <authorList>
            <person name="Coleine C."/>
            <person name="Stajich J.E."/>
            <person name="Selbmann L."/>
        </authorList>
    </citation>
    <scope>NUCLEOTIDE SEQUENCE</scope>
    <source>
        <strain evidence="2">CCFEE 5312</strain>
    </source>
</reference>
<dbReference type="InterPro" id="IPR051678">
    <property type="entry name" value="AGP_Transferase"/>
</dbReference>
<dbReference type="PANTHER" id="PTHR21310:SF15">
    <property type="entry name" value="AMINOGLYCOSIDE PHOSPHOTRANSFERASE DOMAIN-CONTAINING PROTEIN"/>
    <property type="match status" value="1"/>
</dbReference>
<dbReference type="InterPro" id="IPR011009">
    <property type="entry name" value="Kinase-like_dom_sf"/>
</dbReference>
<proteinExistence type="predicted"/>
<comment type="caution">
    <text evidence="2">The sequence shown here is derived from an EMBL/GenBank/DDBJ whole genome shotgun (WGS) entry which is preliminary data.</text>
</comment>
<gene>
    <name evidence="2" type="ORF">LTR09_006923</name>
</gene>
<feature type="domain" description="Aminoglycoside phosphotransferase" evidence="1">
    <location>
        <begin position="52"/>
        <end position="332"/>
    </location>
</feature>
<keyword evidence="3" id="KW-1185">Reference proteome</keyword>
<dbReference type="Pfam" id="PF01636">
    <property type="entry name" value="APH"/>
    <property type="match status" value="1"/>
</dbReference>
<dbReference type="AlphaFoldDB" id="A0AAJ0DDG4"/>
<protein>
    <recommendedName>
        <fullName evidence="1">Aminoglycoside phosphotransferase domain-containing protein</fullName>
    </recommendedName>
</protein>
<dbReference type="SUPFAM" id="SSF56112">
    <property type="entry name" value="Protein kinase-like (PK-like)"/>
    <property type="match status" value="1"/>
</dbReference>
<evidence type="ECO:0000313" key="3">
    <source>
        <dbReference type="Proteomes" id="UP001271007"/>
    </source>
</evidence>
<dbReference type="Proteomes" id="UP001271007">
    <property type="component" value="Unassembled WGS sequence"/>
</dbReference>
<dbReference type="Gene3D" id="3.90.1200.10">
    <property type="match status" value="1"/>
</dbReference>
<accession>A0AAJ0DDG4</accession>
<dbReference type="InterPro" id="IPR002575">
    <property type="entry name" value="Aminoglycoside_PTrfase"/>
</dbReference>
<organism evidence="2 3">
    <name type="scientific">Extremus antarcticus</name>
    <dbReference type="NCBI Taxonomy" id="702011"/>
    <lineage>
        <taxon>Eukaryota</taxon>
        <taxon>Fungi</taxon>
        <taxon>Dikarya</taxon>
        <taxon>Ascomycota</taxon>
        <taxon>Pezizomycotina</taxon>
        <taxon>Dothideomycetes</taxon>
        <taxon>Dothideomycetidae</taxon>
        <taxon>Mycosphaerellales</taxon>
        <taxon>Extremaceae</taxon>
        <taxon>Extremus</taxon>
    </lineage>
</organism>
<name>A0AAJ0DDG4_9PEZI</name>
<evidence type="ECO:0000259" key="1">
    <source>
        <dbReference type="Pfam" id="PF01636"/>
    </source>
</evidence>